<keyword evidence="13" id="KW-1185">Reference proteome</keyword>
<evidence type="ECO:0000256" key="8">
    <source>
        <dbReference type="ARBA" id="ARBA00049244"/>
    </source>
</evidence>
<dbReference type="PANTHER" id="PTHR34388">
    <property type="entry name" value="DNA POLYMERASE III SUBUNIT DELTA"/>
    <property type="match status" value="1"/>
</dbReference>
<keyword evidence="3" id="KW-0808">Transferase</keyword>
<evidence type="ECO:0000313" key="13">
    <source>
        <dbReference type="Proteomes" id="UP000239007"/>
    </source>
</evidence>
<organism evidence="12 13">
    <name type="scientific">Psychrosphaera saromensis</name>
    <dbReference type="NCBI Taxonomy" id="716813"/>
    <lineage>
        <taxon>Bacteria</taxon>
        <taxon>Pseudomonadati</taxon>
        <taxon>Pseudomonadota</taxon>
        <taxon>Gammaproteobacteria</taxon>
        <taxon>Alteromonadales</taxon>
        <taxon>Pseudoalteromonadaceae</taxon>
        <taxon>Psychrosphaera</taxon>
    </lineage>
</organism>
<proteinExistence type="inferred from homology"/>
<evidence type="ECO:0000259" key="11">
    <source>
        <dbReference type="Pfam" id="PF14840"/>
    </source>
</evidence>
<dbReference type="NCBIfam" id="TIGR01128">
    <property type="entry name" value="holA"/>
    <property type="match status" value="1"/>
</dbReference>
<feature type="domain" description="DNA polymerase III delta N-terminal" evidence="10">
    <location>
        <begin position="20"/>
        <end position="135"/>
    </location>
</feature>
<keyword evidence="6" id="KW-0239">DNA-directed DNA polymerase</keyword>
<dbReference type="Proteomes" id="UP000239007">
    <property type="component" value="Unassembled WGS sequence"/>
</dbReference>
<comment type="caution">
    <text evidence="12">The sequence shown here is derived from an EMBL/GenBank/DDBJ whole genome shotgun (WGS) entry which is preliminary data.</text>
</comment>
<dbReference type="Pfam" id="PF14840">
    <property type="entry name" value="DNA_pol3_delt_C"/>
    <property type="match status" value="1"/>
</dbReference>
<evidence type="ECO:0000256" key="1">
    <source>
        <dbReference type="ARBA" id="ARBA00012417"/>
    </source>
</evidence>
<evidence type="ECO:0000256" key="2">
    <source>
        <dbReference type="ARBA" id="ARBA00017703"/>
    </source>
</evidence>
<evidence type="ECO:0000256" key="5">
    <source>
        <dbReference type="ARBA" id="ARBA00022705"/>
    </source>
</evidence>
<dbReference type="InterPro" id="IPR010372">
    <property type="entry name" value="DNA_pol3_delta_N"/>
</dbReference>
<dbReference type="AlphaFoldDB" id="A0A2S7UWK5"/>
<dbReference type="SUPFAM" id="SSF52540">
    <property type="entry name" value="P-loop containing nucleoside triphosphate hydrolases"/>
    <property type="match status" value="1"/>
</dbReference>
<evidence type="ECO:0000259" key="10">
    <source>
        <dbReference type="Pfam" id="PF06144"/>
    </source>
</evidence>
<dbReference type="Pfam" id="PF06144">
    <property type="entry name" value="DNA_pol3_delta"/>
    <property type="match status" value="1"/>
</dbReference>
<dbReference type="InterPro" id="IPR008921">
    <property type="entry name" value="DNA_pol3_clamp-load_cplx_C"/>
</dbReference>
<dbReference type="OrthoDB" id="9770982at2"/>
<dbReference type="GO" id="GO:0003677">
    <property type="term" value="F:DNA binding"/>
    <property type="evidence" value="ECO:0007669"/>
    <property type="project" value="InterPro"/>
</dbReference>
<evidence type="ECO:0000313" key="12">
    <source>
        <dbReference type="EMBL" id="PQJ53892.1"/>
    </source>
</evidence>
<accession>A0A2S7UWK5</accession>
<dbReference type="RefSeq" id="WP_105052391.1">
    <property type="nucleotide sequence ID" value="NZ_BMYG01000002.1"/>
</dbReference>
<keyword evidence="5" id="KW-0235">DNA replication</keyword>
<dbReference type="Gene3D" id="1.20.272.10">
    <property type="match status" value="1"/>
</dbReference>
<reference evidence="12 13" key="1">
    <citation type="submission" date="2016-12" db="EMBL/GenBank/DDBJ databases">
        <title>Diversity of luminous bacteria.</title>
        <authorList>
            <person name="Yoshizawa S."/>
            <person name="Kogure K."/>
        </authorList>
    </citation>
    <scope>NUCLEOTIDE SEQUENCE [LARGE SCALE GENOMIC DNA]</scope>
    <source>
        <strain evidence="12 13">SA4-48</strain>
    </source>
</reference>
<dbReference type="EC" id="2.7.7.7" evidence="1 9"/>
<gene>
    <name evidence="12" type="ORF">BTO11_09595</name>
</gene>
<name>A0A2S7UWK5_9GAMM</name>
<feature type="domain" description="DNA polymerase III subunit delta C-terminal" evidence="11">
    <location>
        <begin position="214"/>
        <end position="316"/>
    </location>
</feature>
<sequence length="351" mass="39761">MKIYANQIATTLKDGLAPCYLLFGDEPFQINDCRLQIKQAAKQNGVEEFIRLSDDDQFEWDDLIEHCQSMSLFSSTKLIELELTSGKMPKAGSDAIKQITEQLSSETSLVIFGPKLESSQTRAAWFKGLDKVGIYIPVYDIDGNHLQRWLKDQLAKHKMQMSYEAQVYLLEFTAGNLLACAQELEKISMALSTSNVTLTDVKKLVADQSRYSVFQLIDQLWAGNAKQCVNIIERLKIEELEPNIILWALQKDVVLIQQLNQALNYKLDTKSILDSHKVWKNKQAVYLNQAKRIPTHILNAAVHQLAQIDQAIKFHTLTCPYSMFAHVCLMLTGAADLANVELPLDLDLELN</sequence>
<evidence type="ECO:0000256" key="7">
    <source>
        <dbReference type="ARBA" id="ARBA00034754"/>
    </source>
</evidence>
<evidence type="ECO:0000256" key="4">
    <source>
        <dbReference type="ARBA" id="ARBA00022695"/>
    </source>
</evidence>
<dbReference type="Gene3D" id="3.40.50.300">
    <property type="entry name" value="P-loop containing nucleotide triphosphate hydrolases"/>
    <property type="match status" value="1"/>
</dbReference>
<dbReference type="InterPro" id="IPR027417">
    <property type="entry name" value="P-loop_NTPase"/>
</dbReference>
<dbReference type="PANTHER" id="PTHR34388:SF1">
    <property type="entry name" value="DNA POLYMERASE III SUBUNIT DELTA"/>
    <property type="match status" value="1"/>
</dbReference>
<protein>
    <recommendedName>
        <fullName evidence="2 9">DNA polymerase III subunit delta</fullName>
        <ecNumber evidence="1 9">2.7.7.7</ecNumber>
    </recommendedName>
</protein>
<dbReference type="EMBL" id="MSCH01000003">
    <property type="protein sequence ID" value="PQJ53892.1"/>
    <property type="molecule type" value="Genomic_DNA"/>
</dbReference>
<comment type="similarity">
    <text evidence="7">Belongs to the DNA polymerase HolA subunit family.</text>
</comment>
<evidence type="ECO:0000256" key="6">
    <source>
        <dbReference type="ARBA" id="ARBA00022932"/>
    </source>
</evidence>
<comment type="catalytic activity">
    <reaction evidence="8">
        <text>DNA(n) + a 2'-deoxyribonucleoside 5'-triphosphate = DNA(n+1) + diphosphate</text>
        <dbReference type="Rhea" id="RHEA:22508"/>
        <dbReference type="Rhea" id="RHEA-COMP:17339"/>
        <dbReference type="Rhea" id="RHEA-COMP:17340"/>
        <dbReference type="ChEBI" id="CHEBI:33019"/>
        <dbReference type="ChEBI" id="CHEBI:61560"/>
        <dbReference type="ChEBI" id="CHEBI:173112"/>
        <dbReference type="EC" id="2.7.7.7"/>
    </reaction>
</comment>
<evidence type="ECO:0000256" key="3">
    <source>
        <dbReference type="ARBA" id="ARBA00022679"/>
    </source>
</evidence>
<keyword evidence="4" id="KW-0548">Nucleotidyltransferase</keyword>
<dbReference type="Gene3D" id="1.10.8.60">
    <property type="match status" value="1"/>
</dbReference>
<dbReference type="GO" id="GO:0009360">
    <property type="term" value="C:DNA polymerase III complex"/>
    <property type="evidence" value="ECO:0007669"/>
    <property type="project" value="UniProtKB-UniRule"/>
</dbReference>
<evidence type="ECO:0000256" key="9">
    <source>
        <dbReference type="NCBIfam" id="TIGR01128"/>
    </source>
</evidence>
<dbReference type="CDD" id="cd18138">
    <property type="entry name" value="HLD_clamp_pol_III_delta"/>
    <property type="match status" value="1"/>
</dbReference>
<dbReference type="GO" id="GO:0003887">
    <property type="term" value="F:DNA-directed DNA polymerase activity"/>
    <property type="evidence" value="ECO:0007669"/>
    <property type="project" value="UniProtKB-UniRule"/>
</dbReference>
<dbReference type="SUPFAM" id="SSF48019">
    <property type="entry name" value="post-AAA+ oligomerization domain-like"/>
    <property type="match status" value="1"/>
</dbReference>
<dbReference type="GO" id="GO:0006261">
    <property type="term" value="P:DNA-templated DNA replication"/>
    <property type="evidence" value="ECO:0007669"/>
    <property type="project" value="TreeGrafter"/>
</dbReference>
<dbReference type="InterPro" id="IPR005790">
    <property type="entry name" value="DNA_polIII_delta"/>
</dbReference>
<dbReference type="InterPro" id="IPR032780">
    <property type="entry name" value="DNA_pol3_delt_C"/>
</dbReference>